<evidence type="ECO:0000313" key="3">
    <source>
        <dbReference type="EMBL" id="KAK6623375.1"/>
    </source>
</evidence>
<dbReference type="InterPro" id="IPR036291">
    <property type="entry name" value="NAD(P)-bd_dom_sf"/>
</dbReference>
<dbReference type="AlphaFoldDB" id="A0AAN8S4D5"/>
<dbReference type="PANTHER" id="PTHR43157">
    <property type="entry name" value="PHOSPHATIDYLINOSITOL-GLYCAN BIOSYNTHESIS CLASS F PROTEIN-RELATED"/>
    <property type="match status" value="1"/>
</dbReference>
<gene>
    <name evidence="3" type="ORF">RUM43_009227</name>
</gene>
<accession>A0AAN8S4D5</accession>
<dbReference type="CDD" id="cd05327">
    <property type="entry name" value="retinol-DH_like_SDR_c_like"/>
    <property type="match status" value="1"/>
</dbReference>
<comment type="caution">
    <text evidence="3">The sequence shown here is derived from an EMBL/GenBank/DDBJ whole genome shotgun (WGS) entry which is preliminary data.</text>
</comment>
<keyword evidence="2" id="KW-0812">Transmembrane</keyword>
<sequence>MEKSLKMLPGLVYVALPIVVLGIIRKYREFTWGRFKSNVSLSGKVFIVTGSNSGVGKETARELARRDACVIMACRDLDNVAKAITDIRRTTTAGTLVPMQLDLASFKSIRHFSQSVKLKFNKVHVLINNAGVYYPLQSRVKTSNGFEMNFGVNHLGHFLLTQLLLDKLKESSPSRIVIVSSGLHEKGQLDLDDLNMEKRKEALQKERVNQAYCASKLANVYHCRELAKRLKGSGVDVYAVCPGFTYTNIFRHSKLKWWQYVMFLPVAFFYLRSSRQGAQTIIRCATDETLTGTSGNFYKNCQPYFSQIKFDPEMDTKLWKKCEELVAIESKALD</sequence>
<dbReference type="GO" id="GO:0016491">
    <property type="term" value="F:oxidoreductase activity"/>
    <property type="evidence" value="ECO:0007669"/>
    <property type="project" value="UniProtKB-KW"/>
</dbReference>
<organism evidence="3 4">
    <name type="scientific">Polyplax serrata</name>
    <name type="common">Common mouse louse</name>
    <dbReference type="NCBI Taxonomy" id="468196"/>
    <lineage>
        <taxon>Eukaryota</taxon>
        <taxon>Metazoa</taxon>
        <taxon>Ecdysozoa</taxon>
        <taxon>Arthropoda</taxon>
        <taxon>Hexapoda</taxon>
        <taxon>Insecta</taxon>
        <taxon>Pterygota</taxon>
        <taxon>Neoptera</taxon>
        <taxon>Paraneoptera</taxon>
        <taxon>Psocodea</taxon>
        <taxon>Troctomorpha</taxon>
        <taxon>Phthiraptera</taxon>
        <taxon>Anoplura</taxon>
        <taxon>Polyplacidae</taxon>
        <taxon>Polyplax</taxon>
    </lineage>
</organism>
<evidence type="ECO:0000256" key="2">
    <source>
        <dbReference type="SAM" id="Phobius"/>
    </source>
</evidence>
<dbReference type="PANTHER" id="PTHR43157:SF31">
    <property type="entry name" value="PHOSPHATIDYLINOSITOL-GLYCAN BIOSYNTHESIS CLASS F PROTEIN"/>
    <property type="match status" value="1"/>
</dbReference>
<dbReference type="Gene3D" id="3.40.50.720">
    <property type="entry name" value="NAD(P)-binding Rossmann-like Domain"/>
    <property type="match status" value="1"/>
</dbReference>
<evidence type="ECO:0000256" key="1">
    <source>
        <dbReference type="ARBA" id="ARBA00023002"/>
    </source>
</evidence>
<feature type="transmembrane region" description="Helical" evidence="2">
    <location>
        <begin position="6"/>
        <end position="24"/>
    </location>
</feature>
<evidence type="ECO:0008006" key="5">
    <source>
        <dbReference type="Google" id="ProtNLM"/>
    </source>
</evidence>
<dbReference type="Pfam" id="PF00106">
    <property type="entry name" value="adh_short"/>
    <property type="match status" value="2"/>
</dbReference>
<name>A0AAN8S4D5_POLSC</name>
<dbReference type="PRINTS" id="PR00081">
    <property type="entry name" value="GDHRDH"/>
</dbReference>
<dbReference type="EMBL" id="JAWJWE010000038">
    <property type="protein sequence ID" value="KAK6623375.1"/>
    <property type="molecule type" value="Genomic_DNA"/>
</dbReference>
<dbReference type="InterPro" id="IPR002347">
    <property type="entry name" value="SDR_fam"/>
</dbReference>
<dbReference type="SUPFAM" id="SSF51735">
    <property type="entry name" value="NAD(P)-binding Rossmann-fold domains"/>
    <property type="match status" value="1"/>
</dbReference>
<keyword evidence="2" id="KW-0472">Membrane</keyword>
<proteinExistence type="predicted"/>
<evidence type="ECO:0000313" key="4">
    <source>
        <dbReference type="Proteomes" id="UP001372834"/>
    </source>
</evidence>
<reference evidence="3 4" key="1">
    <citation type="submission" date="2023-10" db="EMBL/GenBank/DDBJ databases">
        <title>Genomes of two closely related lineages of the louse Polyplax serrata with different host specificities.</title>
        <authorList>
            <person name="Martinu J."/>
            <person name="Tarabai H."/>
            <person name="Stefka J."/>
            <person name="Hypsa V."/>
        </authorList>
    </citation>
    <scope>NUCLEOTIDE SEQUENCE [LARGE SCALE GENOMIC DNA]</scope>
    <source>
        <strain evidence="3">HR10_N</strain>
    </source>
</reference>
<dbReference type="Proteomes" id="UP001372834">
    <property type="component" value="Unassembled WGS sequence"/>
</dbReference>
<keyword evidence="2" id="KW-1133">Transmembrane helix</keyword>
<keyword evidence="1" id="KW-0560">Oxidoreductase</keyword>
<protein>
    <recommendedName>
        <fullName evidence="5">Retinol dehydrogenase 11</fullName>
    </recommendedName>
</protein>